<dbReference type="InterPro" id="IPR053003">
    <property type="entry name" value="TRIM_RBCC_E3_ubiq-ligases"/>
</dbReference>
<dbReference type="InterPro" id="IPR002083">
    <property type="entry name" value="MATH/TRAF_dom"/>
</dbReference>
<dbReference type="PANTHER" id="PTHR36754">
    <property type="entry name" value="E3 UBIQUITIN-PROTEIN LIGASE TRIM37"/>
    <property type="match status" value="1"/>
</dbReference>
<gene>
    <name evidence="6" type="ORF">M9Y10_036205</name>
</gene>
<name>A0ABR2GUS1_9EUKA</name>
<dbReference type="SUPFAM" id="SSF57845">
    <property type="entry name" value="B-box zinc-binding domain"/>
    <property type="match status" value="1"/>
</dbReference>
<dbReference type="Gene3D" id="2.60.210.10">
    <property type="entry name" value="Apoptosis, Tumor Necrosis Factor Receptor Associated Protein 2, Chain A"/>
    <property type="match status" value="1"/>
</dbReference>
<keyword evidence="7" id="KW-1185">Reference proteome</keyword>
<dbReference type="Pfam" id="PF22486">
    <property type="entry name" value="MATH_2"/>
    <property type="match status" value="1"/>
</dbReference>
<accession>A0ABR2GUS1</accession>
<dbReference type="InterPro" id="IPR013083">
    <property type="entry name" value="Znf_RING/FYVE/PHD"/>
</dbReference>
<dbReference type="Pfam" id="PF00643">
    <property type="entry name" value="zf-B_box"/>
    <property type="match status" value="1"/>
</dbReference>
<evidence type="ECO:0000259" key="4">
    <source>
        <dbReference type="PROSITE" id="PS50119"/>
    </source>
</evidence>
<comment type="caution">
    <text evidence="6">The sequence shown here is derived from an EMBL/GenBank/DDBJ whole genome shotgun (WGS) entry which is preliminary data.</text>
</comment>
<dbReference type="PROSITE" id="PS50119">
    <property type="entry name" value="ZF_BBOX"/>
    <property type="match status" value="1"/>
</dbReference>
<organism evidence="6 7">
    <name type="scientific">Tritrichomonas musculus</name>
    <dbReference type="NCBI Taxonomy" id="1915356"/>
    <lineage>
        <taxon>Eukaryota</taxon>
        <taxon>Metamonada</taxon>
        <taxon>Parabasalia</taxon>
        <taxon>Tritrichomonadida</taxon>
        <taxon>Tritrichomonadidae</taxon>
        <taxon>Tritrichomonas</taxon>
    </lineage>
</organism>
<evidence type="ECO:0000256" key="2">
    <source>
        <dbReference type="PROSITE-ProRule" id="PRU00024"/>
    </source>
</evidence>
<dbReference type="SUPFAM" id="SSF57850">
    <property type="entry name" value="RING/U-box"/>
    <property type="match status" value="1"/>
</dbReference>
<dbReference type="PROSITE" id="PS50144">
    <property type="entry name" value="MATH"/>
    <property type="match status" value="1"/>
</dbReference>
<evidence type="ECO:0000256" key="1">
    <source>
        <dbReference type="ARBA" id="ARBA00022723"/>
    </source>
</evidence>
<reference evidence="6 7" key="1">
    <citation type="submission" date="2024-04" db="EMBL/GenBank/DDBJ databases">
        <title>Tritrichomonas musculus Genome.</title>
        <authorList>
            <person name="Alves-Ferreira E."/>
            <person name="Grigg M."/>
            <person name="Lorenzi H."/>
            <person name="Galac M."/>
        </authorList>
    </citation>
    <scope>NUCLEOTIDE SEQUENCE [LARGE SCALE GENOMIC DNA]</scope>
    <source>
        <strain evidence="6 7">EAF2021</strain>
    </source>
</reference>
<feature type="domain" description="B box-type" evidence="4">
    <location>
        <begin position="69"/>
        <end position="116"/>
    </location>
</feature>
<dbReference type="EMBL" id="JAPFFF010000058">
    <property type="protein sequence ID" value="KAK8837670.1"/>
    <property type="molecule type" value="Genomic_DNA"/>
</dbReference>
<proteinExistence type="predicted"/>
<evidence type="ECO:0008006" key="8">
    <source>
        <dbReference type="Google" id="ProtNLM"/>
    </source>
</evidence>
<keyword evidence="2" id="KW-0862">Zinc</keyword>
<evidence type="ECO:0000256" key="3">
    <source>
        <dbReference type="SAM" id="MobiDB-lite"/>
    </source>
</evidence>
<dbReference type="SMART" id="SM00061">
    <property type="entry name" value="MATH"/>
    <property type="match status" value="1"/>
</dbReference>
<sequence length="441" mass="51697">MKRQNSNSKLETKTEQQNRPLICCICHKICRHIQTLPCCRSIACKSCLKEWIEKQDTCPHCGAHLRIPKQKSLCKIHRKSLDYYCQTCHQYLCSDCLFEQIQSNNGQHDNHKIIKTSEIENQPREDLEEYLKCLKSFSDQLDEQFKYLQKQKNSINSKKFNTIFQSNNSFESLKREIELSYQEKQQNYKVITDSLEEKMMKFQTILEESELILTSDDPKMVPAAQNNIEKIKQIDEELIRIDPKPPALDFQNKLSPPFESFYFKIPLFKNCLANIKKLTTENDHIFSEENTLFKCTWRAKIFPNGTQAGKGTHLAVYVELLKGEQIPPSFSYQVEIVSTNDNYPNINRRYTSVFHPMDSWGWNKIITIDKLLAGYLDKDGSLSLKFGIAPSSYKFYIQNKKDEYTKISKEWKQLKKNVEEIKQKQSKMISDDDNSSNHDDI</sequence>
<dbReference type="PANTHER" id="PTHR36754:SF2">
    <property type="entry name" value="E3 UBIQUITIN-PROTEIN LIGASE TRIM37"/>
    <property type="match status" value="1"/>
</dbReference>
<dbReference type="InterPro" id="IPR008974">
    <property type="entry name" value="TRAF-like"/>
</dbReference>
<dbReference type="Gene3D" id="3.30.160.60">
    <property type="entry name" value="Classic Zinc Finger"/>
    <property type="match status" value="1"/>
</dbReference>
<protein>
    <recommendedName>
        <fullName evidence="8">MATH domain containing protein</fullName>
    </recommendedName>
</protein>
<keyword evidence="1" id="KW-0479">Metal-binding</keyword>
<evidence type="ECO:0000313" key="7">
    <source>
        <dbReference type="Proteomes" id="UP001470230"/>
    </source>
</evidence>
<feature type="domain" description="MATH" evidence="5">
    <location>
        <begin position="258"/>
        <end position="388"/>
    </location>
</feature>
<dbReference type="Gene3D" id="3.30.40.10">
    <property type="entry name" value="Zinc/RING finger domain, C3HC4 (zinc finger)"/>
    <property type="match status" value="1"/>
</dbReference>
<feature type="region of interest" description="Disordered" evidence="3">
    <location>
        <begin position="422"/>
        <end position="441"/>
    </location>
</feature>
<dbReference type="SUPFAM" id="SSF49599">
    <property type="entry name" value="TRAF domain-like"/>
    <property type="match status" value="1"/>
</dbReference>
<keyword evidence="2" id="KW-0863">Zinc-finger</keyword>
<evidence type="ECO:0000313" key="6">
    <source>
        <dbReference type="EMBL" id="KAK8837670.1"/>
    </source>
</evidence>
<dbReference type="Proteomes" id="UP001470230">
    <property type="component" value="Unassembled WGS sequence"/>
</dbReference>
<dbReference type="InterPro" id="IPR000315">
    <property type="entry name" value="Znf_B-box"/>
</dbReference>
<evidence type="ECO:0000259" key="5">
    <source>
        <dbReference type="PROSITE" id="PS50144"/>
    </source>
</evidence>